<evidence type="ECO:0000256" key="2">
    <source>
        <dbReference type="ARBA" id="ARBA00023125"/>
    </source>
</evidence>
<dbReference type="OrthoDB" id="241790at2"/>
<dbReference type="GO" id="GO:0003700">
    <property type="term" value="F:DNA-binding transcription factor activity"/>
    <property type="evidence" value="ECO:0007669"/>
    <property type="project" value="InterPro"/>
</dbReference>
<dbReference type="InterPro" id="IPR032783">
    <property type="entry name" value="AraC_lig"/>
</dbReference>
<keyword evidence="1" id="KW-0805">Transcription regulation</keyword>
<dbReference type="PROSITE" id="PS00041">
    <property type="entry name" value="HTH_ARAC_FAMILY_1"/>
    <property type="match status" value="1"/>
</dbReference>
<dbReference type="EMBL" id="VIVK01000001">
    <property type="protein sequence ID" value="TWD84483.1"/>
    <property type="molecule type" value="Genomic_DNA"/>
</dbReference>
<sequence>MDPLDDLLRGLRANGAVLGTPALPSPYALRFTDEAALTLLAPLRGEAWIVADDAEPQRIRPGDVAVVSGPKPFVVTDSPDGPPRAPIDTTCDGSIGAHPMPGATKGTVLLAGAYHGRQQLPQRLREELPTVAVVVSDHDCSPLRDYLEERIAAGALGRHVGLDRLIDWLMVCTLRDWFEVNSPPWYQALGDDAIGPVLQALHTSPAAPWTLQTLAGIAGVSRTTFARRFTELVGEPPLAYLTDVRMTLAADLLAEPGATVAAVARQVGYADAFGFSSAFKRERGVSPAAYARPA</sequence>
<evidence type="ECO:0000256" key="1">
    <source>
        <dbReference type="ARBA" id="ARBA00023015"/>
    </source>
</evidence>
<dbReference type="GO" id="GO:0043565">
    <property type="term" value="F:sequence-specific DNA binding"/>
    <property type="evidence" value="ECO:0007669"/>
    <property type="project" value="InterPro"/>
</dbReference>
<comment type="caution">
    <text evidence="5">The sequence shown here is derived from an EMBL/GenBank/DDBJ whole genome shotgun (WGS) entry which is preliminary data.</text>
</comment>
<keyword evidence="6" id="KW-1185">Reference proteome</keyword>
<dbReference type="InterPro" id="IPR018060">
    <property type="entry name" value="HTH_AraC"/>
</dbReference>
<proteinExistence type="predicted"/>
<accession>A0A561C000</accession>
<dbReference type="Pfam" id="PF12852">
    <property type="entry name" value="Cupin_6"/>
    <property type="match status" value="1"/>
</dbReference>
<dbReference type="SUPFAM" id="SSF46689">
    <property type="entry name" value="Homeodomain-like"/>
    <property type="match status" value="2"/>
</dbReference>
<gene>
    <name evidence="5" type="ORF">FB561_5671</name>
</gene>
<feature type="domain" description="HTH araC/xylS-type" evidence="4">
    <location>
        <begin position="195"/>
        <end position="293"/>
    </location>
</feature>
<keyword evidence="3" id="KW-0804">Transcription</keyword>
<reference evidence="5 6" key="1">
    <citation type="submission" date="2019-06" db="EMBL/GenBank/DDBJ databases">
        <title>Sequencing the genomes of 1000 actinobacteria strains.</title>
        <authorList>
            <person name="Klenk H.-P."/>
        </authorList>
    </citation>
    <scope>NUCLEOTIDE SEQUENCE [LARGE SCALE GENOMIC DNA]</scope>
    <source>
        <strain evidence="5 6">DSM 24683</strain>
    </source>
</reference>
<evidence type="ECO:0000259" key="4">
    <source>
        <dbReference type="PROSITE" id="PS01124"/>
    </source>
</evidence>
<dbReference type="InterPro" id="IPR018062">
    <property type="entry name" value="HTH_AraC-typ_CS"/>
</dbReference>
<protein>
    <submittedName>
        <fullName evidence="5">AraC-like DNA-binding protein</fullName>
    </submittedName>
</protein>
<dbReference type="PANTHER" id="PTHR46796">
    <property type="entry name" value="HTH-TYPE TRANSCRIPTIONAL ACTIVATOR RHAS-RELATED"/>
    <property type="match status" value="1"/>
</dbReference>
<dbReference type="RefSeq" id="WP_145811834.1">
    <property type="nucleotide sequence ID" value="NZ_VIVK01000001.1"/>
</dbReference>
<name>A0A561C000_9ACTN</name>
<dbReference type="PANTHER" id="PTHR46796:SF13">
    <property type="entry name" value="HTH-TYPE TRANSCRIPTIONAL ACTIVATOR RHAS"/>
    <property type="match status" value="1"/>
</dbReference>
<dbReference type="InterPro" id="IPR009057">
    <property type="entry name" value="Homeodomain-like_sf"/>
</dbReference>
<dbReference type="InterPro" id="IPR050204">
    <property type="entry name" value="AraC_XylS_family_regulators"/>
</dbReference>
<dbReference type="PROSITE" id="PS01124">
    <property type="entry name" value="HTH_ARAC_FAMILY_2"/>
    <property type="match status" value="1"/>
</dbReference>
<evidence type="ECO:0000313" key="6">
    <source>
        <dbReference type="Proteomes" id="UP000318380"/>
    </source>
</evidence>
<dbReference type="Gene3D" id="1.10.10.60">
    <property type="entry name" value="Homeodomain-like"/>
    <property type="match status" value="2"/>
</dbReference>
<dbReference type="Pfam" id="PF12833">
    <property type="entry name" value="HTH_18"/>
    <property type="match status" value="1"/>
</dbReference>
<evidence type="ECO:0000256" key="3">
    <source>
        <dbReference type="ARBA" id="ARBA00023163"/>
    </source>
</evidence>
<dbReference type="Proteomes" id="UP000318380">
    <property type="component" value="Unassembled WGS sequence"/>
</dbReference>
<dbReference type="AlphaFoldDB" id="A0A561C000"/>
<dbReference type="SMART" id="SM00342">
    <property type="entry name" value="HTH_ARAC"/>
    <property type="match status" value="1"/>
</dbReference>
<evidence type="ECO:0000313" key="5">
    <source>
        <dbReference type="EMBL" id="TWD84483.1"/>
    </source>
</evidence>
<organism evidence="5 6">
    <name type="scientific">Kribbella amoyensis</name>
    <dbReference type="NCBI Taxonomy" id="996641"/>
    <lineage>
        <taxon>Bacteria</taxon>
        <taxon>Bacillati</taxon>
        <taxon>Actinomycetota</taxon>
        <taxon>Actinomycetes</taxon>
        <taxon>Propionibacteriales</taxon>
        <taxon>Kribbellaceae</taxon>
        <taxon>Kribbella</taxon>
    </lineage>
</organism>
<keyword evidence="2 5" id="KW-0238">DNA-binding</keyword>